<feature type="non-terminal residue" evidence="2">
    <location>
        <position position="1"/>
    </location>
</feature>
<feature type="compositionally biased region" description="Low complexity" evidence="1">
    <location>
        <begin position="63"/>
        <end position="80"/>
    </location>
</feature>
<dbReference type="AlphaFoldDB" id="A0A8S3DJJ4"/>
<dbReference type="EMBL" id="CAJOBJ010211446">
    <property type="protein sequence ID" value="CAF5012171.1"/>
    <property type="molecule type" value="Genomic_DNA"/>
</dbReference>
<name>A0A8S3DJJ4_9BILA</name>
<sequence length="80" mass="8837">ALYLLNQWFQSERMCDLGEYAFPRVFVALFIRMASHVDTSPPQNVPPLRRIAPPHGSSRRDSTGSSTNNVSVSNATATNS</sequence>
<organism evidence="2 3">
    <name type="scientific">Rotaria magnacalcarata</name>
    <dbReference type="NCBI Taxonomy" id="392030"/>
    <lineage>
        <taxon>Eukaryota</taxon>
        <taxon>Metazoa</taxon>
        <taxon>Spiralia</taxon>
        <taxon>Gnathifera</taxon>
        <taxon>Rotifera</taxon>
        <taxon>Eurotatoria</taxon>
        <taxon>Bdelloidea</taxon>
        <taxon>Philodinida</taxon>
        <taxon>Philodinidae</taxon>
        <taxon>Rotaria</taxon>
    </lineage>
</organism>
<feature type="region of interest" description="Disordered" evidence="1">
    <location>
        <begin position="37"/>
        <end position="80"/>
    </location>
</feature>
<evidence type="ECO:0000313" key="3">
    <source>
        <dbReference type="Proteomes" id="UP000681720"/>
    </source>
</evidence>
<dbReference type="Proteomes" id="UP000681720">
    <property type="component" value="Unassembled WGS sequence"/>
</dbReference>
<gene>
    <name evidence="2" type="ORF">GIL414_LOCUS57942</name>
</gene>
<accession>A0A8S3DJJ4</accession>
<protein>
    <submittedName>
        <fullName evidence="2">Uncharacterized protein</fullName>
    </submittedName>
</protein>
<comment type="caution">
    <text evidence="2">The sequence shown here is derived from an EMBL/GenBank/DDBJ whole genome shotgun (WGS) entry which is preliminary data.</text>
</comment>
<reference evidence="2" key="1">
    <citation type="submission" date="2021-02" db="EMBL/GenBank/DDBJ databases">
        <authorList>
            <person name="Nowell W R."/>
        </authorList>
    </citation>
    <scope>NUCLEOTIDE SEQUENCE</scope>
</reference>
<feature type="non-terminal residue" evidence="2">
    <location>
        <position position="80"/>
    </location>
</feature>
<evidence type="ECO:0000313" key="2">
    <source>
        <dbReference type="EMBL" id="CAF5012171.1"/>
    </source>
</evidence>
<evidence type="ECO:0000256" key="1">
    <source>
        <dbReference type="SAM" id="MobiDB-lite"/>
    </source>
</evidence>
<proteinExistence type="predicted"/>